<protein>
    <submittedName>
        <fullName evidence="10">Transcriptional regulator</fullName>
    </submittedName>
</protein>
<dbReference type="InterPro" id="IPR001206">
    <property type="entry name" value="Diacylglycerol_kinase_cat_dom"/>
</dbReference>
<comment type="cofactor">
    <cofactor evidence="1">
        <name>Mg(2+)</name>
        <dbReference type="ChEBI" id="CHEBI:18420"/>
    </cofactor>
</comment>
<dbReference type="EMBL" id="BLLI01000062">
    <property type="protein sequence ID" value="GFH43172.1"/>
    <property type="molecule type" value="Genomic_DNA"/>
</dbReference>
<dbReference type="AlphaFoldDB" id="A0A6A0BCQ8"/>
<dbReference type="InterPro" id="IPR045540">
    <property type="entry name" value="YegS/DAGK_C"/>
</dbReference>
<comment type="caution">
    <text evidence="10">The sequence shown here is derived from an EMBL/GenBank/DDBJ whole genome shotgun (WGS) entry which is preliminary data.</text>
</comment>
<evidence type="ECO:0000256" key="6">
    <source>
        <dbReference type="ARBA" id="ARBA00022840"/>
    </source>
</evidence>
<dbReference type="PROSITE" id="PS50146">
    <property type="entry name" value="DAGK"/>
    <property type="match status" value="1"/>
</dbReference>
<evidence type="ECO:0000259" key="9">
    <source>
        <dbReference type="PROSITE" id="PS50146"/>
    </source>
</evidence>
<evidence type="ECO:0000256" key="5">
    <source>
        <dbReference type="ARBA" id="ARBA00022777"/>
    </source>
</evidence>
<keyword evidence="4" id="KW-0547">Nucleotide-binding</keyword>
<dbReference type="Proteomes" id="UP000480303">
    <property type="component" value="Unassembled WGS sequence"/>
</dbReference>
<comment type="similarity">
    <text evidence="2">Belongs to the diacylglycerol/lipid kinase family.</text>
</comment>
<gene>
    <name evidence="10" type="primary">ysfG</name>
    <name evidence="10" type="ORF">Hs30E_17230</name>
</gene>
<dbReference type="InterPro" id="IPR017438">
    <property type="entry name" value="ATP-NAD_kinase_N"/>
</dbReference>
<dbReference type="Gene3D" id="3.40.50.10330">
    <property type="entry name" value="Probable inorganic polyphosphate/atp-NAD kinase, domain 1"/>
    <property type="match status" value="1"/>
</dbReference>
<evidence type="ECO:0000256" key="8">
    <source>
        <dbReference type="ARBA" id="ARBA00023264"/>
    </source>
</evidence>
<evidence type="ECO:0000313" key="10">
    <source>
        <dbReference type="EMBL" id="GFH43172.1"/>
    </source>
</evidence>
<evidence type="ECO:0000256" key="3">
    <source>
        <dbReference type="ARBA" id="ARBA00022679"/>
    </source>
</evidence>
<keyword evidence="7" id="KW-0443">Lipid metabolism</keyword>
<dbReference type="GO" id="GO:0008654">
    <property type="term" value="P:phospholipid biosynthetic process"/>
    <property type="evidence" value="ECO:0007669"/>
    <property type="project" value="UniProtKB-KW"/>
</dbReference>
<dbReference type="InterPro" id="IPR016064">
    <property type="entry name" value="NAD/diacylglycerol_kinase_sf"/>
</dbReference>
<keyword evidence="8" id="KW-1208">Phospholipid metabolism</keyword>
<evidence type="ECO:0000256" key="4">
    <source>
        <dbReference type="ARBA" id="ARBA00022741"/>
    </source>
</evidence>
<name>A0A6A0BCQ8_9LACT</name>
<dbReference type="Pfam" id="PF00781">
    <property type="entry name" value="DAGK_cat"/>
    <property type="match status" value="1"/>
</dbReference>
<dbReference type="RefSeq" id="WP_172209610.1">
    <property type="nucleotide sequence ID" value="NZ_BLLI01000062.1"/>
</dbReference>
<keyword evidence="7" id="KW-0594">Phospholipid biosynthesis</keyword>
<evidence type="ECO:0000256" key="2">
    <source>
        <dbReference type="ARBA" id="ARBA00005983"/>
    </source>
</evidence>
<proteinExistence type="inferred from homology"/>
<accession>A0A6A0BCQ8</accession>
<dbReference type="Gene3D" id="2.60.200.40">
    <property type="match status" value="1"/>
</dbReference>
<dbReference type="InterPro" id="IPR050187">
    <property type="entry name" value="Lipid_Phosphate_FormReg"/>
</dbReference>
<dbReference type="PANTHER" id="PTHR12358">
    <property type="entry name" value="SPHINGOSINE KINASE"/>
    <property type="match status" value="1"/>
</dbReference>
<dbReference type="GO" id="GO:0016301">
    <property type="term" value="F:kinase activity"/>
    <property type="evidence" value="ECO:0007669"/>
    <property type="project" value="UniProtKB-KW"/>
</dbReference>
<evidence type="ECO:0000256" key="1">
    <source>
        <dbReference type="ARBA" id="ARBA00001946"/>
    </source>
</evidence>
<organism evidence="10 11">
    <name type="scientific">Pseudolactococcus hodotermopsidis</name>
    <dbReference type="NCBI Taxonomy" id="2709157"/>
    <lineage>
        <taxon>Bacteria</taxon>
        <taxon>Bacillati</taxon>
        <taxon>Bacillota</taxon>
        <taxon>Bacilli</taxon>
        <taxon>Lactobacillales</taxon>
        <taxon>Streptococcaceae</taxon>
        <taxon>Pseudolactococcus</taxon>
    </lineage>
</organism>
<keyword evidence="7" id="KW-0444">Lipid biosynthesis</keyword>
<keyword evidence="3" id="KW-0808">Transferase</keyword>
<feature type="domain" description="DAGKc" evidence="9">
    <location>
        <begin position="1"/>
        <end position="130"/>
    </location>
</feature>
<dbReference type="PANTHER" id="PTHR12358:SF54">
    <property type="entry name" value="SPHINGOSINE KINASE RELATED PROTEIN"/>
    <property type="match status" value="1"/>
</dbReference>
<reference evidence="10 11" key="1">
    <citation type="submission" date="2020-02" db="EMBL/GenBank/DDBJ databases">
        <title>Draft genome sequence of Lactococcus sp. Hs30E4-3.</title>
        <authorList>
            <person name="Noda S."/>
            <person name="Yuki M."/>
            <person name="Ohkuma M."/>
        </authorList>
    </citation>
    <scope>NUCLEOTIDE SEQUENCE [LARGE SCALE GENOMIC DNA]</scope>
    <source>
        <strain evidence="10 11">Hs30E4-3</strain>
    </source>
</reference>
<dbReference type="Pfam" id="PF19279">
    <property type="entry name" value="YegS_C"/>
    <property type="match status" value="1"/>
</dbReference>
<dbReference type="SUPFAM" id="SSF111331">
    <property type="entry name" value="NAD kinase/diacylglycerol kinase-like"/>
    <property type="match status" value="1"/>
</dbReference>
<keyword evidence="5" id="KW-0418">Kinase</keyword>
<evidence type="ECO:0000313" key="11">
    <source>
        <dbReference type="Proteomes" id="UP000480303"/>
    </source>
</evidence>
<dbReference type="GO" id="GO:0005524">
    <property type="term" value="F:ATP binding"/>
    <property type="evidence" value="ECO:0007669"/>
    <property type="project" value="UniProtKB-KW"/>
</dbReference>
<evidence type="ECO:0000256" key="7">
    <source>
        <dbReference type="ARBA" id="ARBA00023209"/>
    </source>
</evidence>
<keyword evidence="11" id="KW-1185">Reference proteome</keyword>
<keyword evidence="6" id="KW-0067">ATP-binding</keyword>
<sequence length="299" mass="32890">MNYYILANPHAGHGHGKQVTDELTSYLTHKKITFRLFETHQPFDENRLMADILAQKTAADRILIIGGDGTISLSVNALPENQAFSYIPAGSGNDFGRGLGISLKDTIATFDNIHKAQPKEIFMLNYVSENLSGLATNNFGIGLDAAMVDATNKSLTKGVLNKFKSGQLAYLLSALHVVLIKKPFGVTVNGVRFDKAFLFTMTNHSFFGGGIPLAPDAKITDSDIHLIELDRFNIVGVFALIPKIIQAKHFASKHVHHLVDKKFELVIDSDQLVQIDGEIHKLKAGQKLTVTTQKRTILK</sequence>